<dbReference type="Proteomes" id="UP001461498">
    <property type="component" value="Unassembled WGS sequence"/>
</dbReference>
<organism evidence="1 2">
    <name type="scientific">Rhynocoris fuscipes</name>
    <dbReference type="NCBI Taxonomy" id="488301"/>
    <lineage>
        <taxon>Eukaryota</taxon>
        <taxon>Metazoa</taxon>
        <taxon>Ecdysozoa</taxon>
        <taxon>Arthropoda</taxon>
        <taxon>Hexapoda</taxon>
        <taxon>Insecta</taxon>
        <taxon>Pterygota</taxon>
        <taxon>Neoptera</taxon>
        <taxon>Paraneoptera</taxon>
        <taxon>Hemiptera</taxon>
        <taxon>Heteroptera</taxon>
        <taxon>Panheteroptera</taxon>
        <taxon>Cimicomorpha</taxon>
        <taxon>Reduviidae</taxon>
        <taxon>Harpactorinae</taxon>
        <taxon>Harpactorini</taxon>
        <taxon>Rhynocoris</taxon>
    </lineage>
</organism>
<sequence length="168" mass="19666">MSEQILNEKDPLEIDEEFLVNQKINDDQLKFKRLKERCKIAEMHKNEILISKNAKVKRRRESIKINIIECSEQEMERIREYNRNKNNNLKIIAVNKLGTPAITHLNIQPVASISDKNKAQCLDIDPLSYLNQVSLIREKFLEQTSKEDNEQVQDSSTNQIKDFVDLTV</sequence>
<accession>A0AAW1CQ65</accession>
<evidence type="ECO:0000313" key="2">
    <source>
        <dbReference type="Proteomes" id="UP001461498"/>
    </source>
</evidence>
<keyword evidence="2" id="KW-1185">Reference proteome</keyword>
<dbReference type="EMBL" id="JAPXFL010000011">
    <property type="protein sequence ID" value="KAK9499679.1"/>
    <property type="molecule type" value="Genomic_DNA"/>
</dbReference>
<dbReference type="AlphaFoldDB" id="A0AAW1CQ65"/>
<reference evidence="1 2" key="1">
    <citation type="submission" date="2022-12" db="EMBL/GenBank/DDBJ databases">
        <title>Chromosome-level genome assembly of true bugs.</title>
        <authorList>
            <person name="Ma L."/>
            <person name="Li H."/>
        </authorList>
    </citation>
    <scope>NUCLEOTIDE SEQUENCE [LARGE SCALE GENOMIC DNA]</scope>
    <source>
        <strain evidence="1">Lab_2022b</strain>
    </source>
</reference>
<protein>
    <submittedName>
        <fullName evidence="1">Uncharacterized protein</fullName>
    </submittedName>
</protein>
<proteinExistence type="predicted"/>
<name>A0AAW1CQ65_9HEMI</name>
<gene>
    <name evidence="1" type="ORF">O3M35_002686</name>
</gene>
<evidence type="ECO:0000313" key="1">
    <source>
        <dbReference type="EMBL" id="KAK9499679.1"/>
    </source>
</evidence>
<comment type="caution">
    <text evidence="1">The sequence shown here is derived from an EMBL/GenBank/DDBJ whole genome shotgun (WGS) entry which is preliminary data.</text>
</comment>